<keyword evidence="4 9" id="KW-0808">Transferase</keyword>
<proteinExistence type="inferred from homology"/>
<evidence type="ECO:0000256" key="9">
    <source>
        <dbReference type="PIRNR" id="PIRNR000804"/>
    </source>
</evidence>
<feature type="domain" description="DNA polymerase III beta sliding clamp N-terminal" evidence="10">
    <location>
        <begin position="22"/>
        <end position="140"/>
    </location>
</feature>
<dbReference type="GO" id="GO:0005737">
    <property type="term" value="C:cytoplasm"/>
    <property type="evidence" value="ECO:0007669"/>
    <property type="project" value="UniProtKB-SubCell"/>
</dbReference>
<feature type="domain" description="DNA polymerase III beta sliding clamp central" evidence="11">
    <location>
        <begin position="150"/>
        <end position="266"/>
    </location>
</feature>
<dbReference type="SMART" id="SM00480">
    <property type="entry name" value="POL3Bc"/>
    <property type="match status" value="1"/>
</dbReference>
<evidence type="ECO:0000256" key="2">
    <source>
        <dbReference type="ARBA" id="ARBA00010752"/>
    </source>
</evidence>
<accession>A0A8J3N1S6</accession>
<dbReference type="Proteomes" id="UP000597444">
    <property type="component" value="Unassembled WGS sequence"/>
</dbReference>
<organism evidence="13 14">
    <name type="scientific">Reticulibacter mediterranei</name>
    <dbReference type="NCBI Taxonomy" id="2778369"/>
    <lineage>
        <taxon>Bacteria</taxon>
        <taxon>Bacillati</taxon>
        <taxon>Chloroflexota</taxon>
        <taxon>Ktedonobacteria</taxon>
        <taxon>Ktedonobacterales</taxon>
        <taxon>Reticulibacteraceae</taxon>
        <taxon>Reticulibacter</taxon>
    </lineage>
</organism>
<dbReference type="EMBL" id="BNJK01000001">
    <property type="protein sequence ID" value="GHO92918.1"/>
    <property type="molecule type" value="Genomic_DNA"/>
</dbReference>
<sequence length="397" mass="42990">MGYTNQENFVAFWLCLEDYFVKITCKQQDLSRGLSVVNHAVSSRSTLPILANILLTTDHGRLKLSATNLEIGINCWIDAEILEDGSTTVPAKTFSDLVGSLRQSQVELSVPEEEQTINIKCQGTHSTIKGMDPSEFPQIPSAEGSELPVTLDTKQLKEMIEQVAFAAADDDSRPVFTGVHVEFANEQVTFAAADAFRLAVRATALPGDEQAHDNILIPAKTLNELARILPAEGAVQMIVTPNRSQVLFHSDNVDLVSRLIEGTFPNFRQIIPKEHSTRAVIETKEFAAAVKTVVPFARDSSNIARVKVSGGSEGEPGTLTIEATAEDVGSNVSTINAAVDGPEQQIIFNVKYLSDVLAVLDTPEVALEVTSAARPGVIKPVGPADYTYVIMPMSTNR</sequence>
<comment type="similarity">
    <text evidence="2 9">Belongs to the beta sliding clamp family.</text>
</comment>
<dbReference type="InterPro" id="IPR022634">
    <property type="entry name" value="DNA_polIII_beta_N"/>
</dbReference>
<dbReference type="Pfam" id="PF02768">
    <property type="entry name" value="DNA_pol3_beta_3"/>
    <property type="match status" value="1"/>
</dbReference>
<dbReference type="GO" id="GO:0006271">
    <property type="term" value="P:DNA strand elongation involved in DNA replication"/>
    <property type="evidence" value="ECO:0007669"/>
    <property type="project" value="TreeGrafter"/>
</dbReference>
<dbReference type="GO" id="GO:0008408">
    <property type="term" value="F:3'-5' exonuclease activity"/>
    <property type="evidence" value="ECO:0007669"/>
    <property type="project" value="InterPro"/>
</dbReference>
<dbReference type="GO" id="GO:0003677">
    <property type="term" value="F:DNA binding"/>
    <property type="evidence" value="ECO:0007669"/>
    <property type="project" value="UniProtKB-UniRule"/>
</dbReference>
<dbReference type="GO" id="GO:0003887">
    <property type="term" value="F:DNA-directed DNA polymerase activity"/>
    <property type="evidence" value="ECO:0007669"/>
    <property type="project" value="UniProtKB-UniRule"/>
</dbReference>
<gene>
    <name evidence="13" type="ORF">KSF_029660</name>
</gene>
<dbReference type="GO" id="GO:0009360">
    <property type="term" value="C:DNA polymerase III complex"/>
    <property type="evidence" value="ECO:0007669"/>
    <property type="project" value="InterPro"/>
</dbReference>
<keyword evidence="7 9" id="KW-0239">DNA-directed DNA polymerase</keyword>
<evidence type="ECO:0000256" key="3">
    <source>
        <dbReference type="ARBA" id="ARBA00022490"/>
    </source>
</evidence>
<keyword evidence="8" id="KW-0238">DNA-binding</keyword>
<keyword evidence="6 9" id="KW-0235">DNA replication</keyword>
<evidence type="ECO:0000259" key="11">
    <source>
        <dbReference type="Pfam" id="PF02767"/>
    </source>
</evidence>
<evidence type="ECO:0000256" key="4">
    <source>
        <dbReference type="ARBA" id="ARBA00022679"/>
    </source>
</evidence>
<dbReference type="InterPro" id="IPR001001">
    <property type="entry name" value="DNA_polIII_beta"/>
</dbReference>
<dbReference type="Gene3D" id="3.70.10.10">
    <property type="match status" value="1"/>
</dbReference>
<name>A0A8J3N1S6_9CHLR</name>
<dbReference type="Gene3D" id="3.10.150.10">
    <property type="entry name" value="DNA Polymerase III, subunit A, domain 2"/>
    <property type="match status" value="1"/>
</dbReference>
<feature type="domain" description="DNA polymerase III beta sliding clamp C-terminal" evidence="12">
    <location>
        <begin position="268"/>
        <end position="393"/>
    </location>
</feature>
<dbReference type="Pfam" id="PF00712">
    <property type="entry name" value="DNA_pol3_beta"/>
    <property type="match status" value="1"/>
</dbReference>
<comment type="subcellular location">
    <subcellularLocation>
        <location evidence="1 9">Cytoplasm</location>
    </subcellularLocation>
</comment>
<evidence type="ECO:0000313" key="13">
    <source>
        <dbReference type="EMBL" id="GHO92918.1"/>
    </source>
</evidence>
<keyword evidence="14" id="KW-1185">Reference proteome</keyword>
<evidence type="ECO:0000313" key="14">
    <source>
        <dbReference type="Proteomes" id="UP000597444"/>
    </source>
</evidence>
<evidence type="ECO:0000259" key="10">
    <source>
        <dbReference type="Pfam" id="PF00712"/>
    </source>
</evidence>
<evidence type="ECO:0000256" key="1">
    <source>
        <dbReference type="ARBA" id="ARBA00004496"/>
    </source>
</evidence>
<evidence type="ECO:0000256" key="8">
    <source>
        <dbReference type="ARBA" id="ARBA00023125"/>
    </source>
</evidence>
<comment type="function">
    <text evidence="9">Confers DNA tethering and processivity to DNA polymerases and other proteins. Acts as a clamp, forming a ring around DNA (a reaction catalyzed by the clamp-loading complex) which diffuses in an ATP-independent manner freely and bidirectionally along dsDNA. Initially characterized for its ability to contact the catalytic subunit of DNA polymerase III (Pol III), a complex, multichain enzyme responsible for most of the replicative synthesis in bacteria; Pol III exhibits 3'-5' exonuclease proofreading activity. The beta chain is required for initiation of replication as well as for processivity of DNA replication.</text>
</comment>
<evidence type="ECO:0000259" key="12">
    <source>
        <dbReference type="Pfam" id="PF02768"/>
    </source>
</evidence>
<dbReference type="AlphaFoldDB" id="A0A8J3N1S6"/>
<dbReference type="PIRSF" id="PIRSF000804">
    <property type="entry name" value="DNA_pol_III_b"/>
    <property type="match status" value="1"/>
</dbReference>
<reference evidence="13" key="1">
    <citation type="submission" date="2020-10" db="EMBL/GenBank/DDBJ databases">
        <title>Taxonomic study of unclassified bacteria belonging to the class Ktedonobacteria.</title>
        <authorList>
            <person name="Yabe S."/>
            <person name="Wang C.M."/>
            <person name="Zheng Y."/>
            <person name="Sakai Y."/>
            <person name="Cavaletti L."/>
            <person name="Monciardini P."/>
            <person name="Donadio S."/>
        </authorList>
    </citation>
    <scope>NUCLEOTIDE SEQUENCE</scope>
    <source>
        <strain evidence="13">ID150040</strain>
    </source>
</reference>
<dbReference type="PANTHER" id="PTHR30478">
    <property type="entry name" value="DNA POLYMERASE III SUBUNIT BETA"/>
    <property type="match status" value="1"/>
</dbReference>
<comment type="subunit">
    <text evidence="9">Forms a ring-shaped head-to-tail homodimer around DNA.</text>
</comment>
<evidence type="ECO:0000256" key="6">
    <source>
        <dbReference type="ARBA" id="ARBA00022705"/>
    </source>
</evidence>
<evidence type="ECO:0000256" key="7">
    <source>
        <dbReference type="ARBA" id="ARBA00022932"/>
    </source>
</evidence>
<evidence type="ECO:0000256" key="5">
    <source>
        <dbReference type="ARBA" id="ARBA00022695"/>
    </source>
</evidence>
<dbReference type="SUPFAM" id="SSF55979">
    <property type="entry name" value="DNA clamp"/>
    <property type="match status" value="3"/>
</dbReference>
<keyword evidence="5 9" id="KW-0548">Nucleotidyltransferase</keyword>
<dbReference type="InterPro" id="IPR022635">
    <property type="entry name" value="DNA_polIII_beta_C"/>
</dbReference>
<dbReference type="Pfam" id="PF02767">
    <property type="entry name" value="DNA_pol3_beta_2"/>
    <property type="match status" value="1"/>
</dbReference>
<dbReference type="InterPro" id="IPR022637">
    <property type="entry name" value="DNA_polIII_beta_cen"/>
</dbReference>
<comment type="caution">
    <text evidence="13">The sequence shown here is derived from an EMBL/GenBank/DDBJ whole genome shotgun (WGS) entry which is preliminary data.</text>
</comment>
<keyword evidence="3 9" id="KW-0963">Cytoplasm</keyword>
<protein>
    <recommendedName>
        <fullName evidence="9">Beta sliding clamp</fullName>
    </recommendedName>
</protein>
<dbReference type="PANTHER" id="PTHR30478:SF0">
    <property type="entry name" value="BETA SLIDING CLAMP"/>
    <property type="match status" value="1"/>
</dbReference>
<dbReference type="CDD" id="cd00140">
    <property type="entry name" value="beta_clamp"/>
    <property type="match status" value="1"/>
</dbReference>
<dbReference type="InterPro" id="IPR046938">
    <property type="entry name" value="DNA_clamp_sf"/>
</dbReference>
<dbReference type="NCBIfam" id="TIGR00663">
    <property type="entry name" value="dnan"/>
    <property type="match status" value="1"/>
</dbReference>